<reference evidence="23 24" key="1">
    <citation type="submission" date="2019-05" db="EMBL/GenBank/DDBJ databases">
        <title>Mikania micrantha, genome provides insights into the molecular mechanism of rapid growth.</title>
        <authorList>
            <person name="Liu B."/>
        </authorList>
    </citation>
    <scope>NUCLEOTIDE SEQUENCE [LARGE SCALE GENOMIC DNA]</scope>
    <source>
        <strain evidence="23">NLD-2019</strain>
        <tissue evidence="23">Leaf</tissue>
    </source>
</reference>
<evidence type="ECO:0000256" key="7">
    <source>
        <dbReference type="ARBA" id="ARBA00022485"/>
    </source>
</evidence>
<evidence type="ECO:0000256" key="11">
    <source>
        <dbReference type="ARBA" id="ARBA00022927"/>
    </source>
</evidence>
<dbReference type="NCBIfam" id="NF004538">
    <property type="entry name" value="PRK05888.1-4"/>
    <property type="match status" value="1"/>
</dbReference>
<evidence type="ECO:0000256" key="3">
    <source>
        <dbReference type="ARBA" id="ARBA00004555"/>
    </source>
</evidence>
<evidence type="ECO:0000256" key="2">
    <source>
        <dbReference type="ARBA" id="ARBA00004180"/>
    </source>
</evidence>
<evidence type="ECO:0000259" key="22">
    <source>
        <dbReference type="PROSITE" id="PS51379"/>
    </source>
</evidence>
<keyword evidence="9" id="KW-0934">Plastid</keyword>
<keyword evidence="6" id="KW-0813">Transport</keyword>
<feature type="compositionally biased region" description="Polar residues" evidence="21">
    <location>
        <begin position="29"/>
        <end position="44"/>
    </location>
</feature>
<dbReference type="EMBL" id="SZYD01000017">
    <property type="protein sequence ID" value="KAD3066502.1"/>
    <property type="molecule type" value="Genomic_DNA"/>
</dbReference>
<dbReference type="GO" id="GO:0006896">
    <property type="term" value="P:Golgi to vacuole transport"/>
    <property type="evidence" value="ECO:0007669"/>
    <property type="project" value="InterPro"/>
</dbReference>
<proteinExistence type="inferred from homology"/>
<evidence type="ECO:0000313" key="24">
    <source>
        <dbReference type="Proteomes" id="UP000326396"/>
    </source>
</evidence>
<evidence type="ECO:0000256" key="15">
    <source>
        <dbReference type="ARBA" id="ARBA00023034"/>
    </source>
</evidence>
<dbReference type="CDD" id="cd14834">
    <property type="entry name" value="AP3_sigma"/>
    <property type="match status" value="1"/>
</dbReference>
<dbReference type="SUPFAM" id="SSF64356">
    <property type="entry name" value="SNARE-like"/>
    <property type="match status" value="1"/>
</dbReference>
<comment type="similarity">
    <text evidence="5">Belongs to the complex I 23 kDa subunit family.</text>
</comment>
<dbReference type="PANTHER" id="PTHR10849">
    <property type="entry name" value="NADH DEHYDROGENASE UBIQUINONE IRON-SULFUR PROTEIN 8, MITOCHONDRIAL"/>
    <property type="match status" value="1"/>
</dbReference>
<dbReference type="InterPro" id="IPR017896">
    <property type="entry name" value="4Fe4S_Fe-S-bd"/>
</dbReference>
<dbReference type="Gene3D" id="3.30.450.60">
    <property type="match status" value="1"/>
</dbReference>
<dbReference type="GO" id="GO:0005739">
    <property type="term" value="C:mitochondrion"/>
    <property type="evidence" value="ECO:0007669"/>
    <property type="project" value="UniProtKB-ARBA"/>
</dbReference>
<feature type="region of interest" description="Disordered" evidence="21">
    <location>
        <begin position="29"/>
        <end position="51"/>
    </location>
</feature>
<feature type="region of interest" description="Disordered" evidence="21">
    <location>
        <begin position="216"/>
        <end position="235"/>
    </location>
</feature>
<dbReference type="InterPro" id="IPR022775">
    <property type="entry name" value="AP_mu_sigma_su"/>
</dbReference>
<evidence type="ECO:0000256" key="17">
    <source>
        <dbReference type="ARBA" id="ARBA00023136"/>
    </source>
</evidence>
<sequence>MAAILARKSISAIRNRQLVLAGQMLQGPHNGTTSGARSFATKHSFSTDKDDEEREKLAKEISKDWSSVFERSINTLFLTELVRGLSLTLKYFFEPKVTINYPFEKGPLSPRFRGEHALRRYPTGEERCIACKLCEAICPAQAITIEAEEREDGSRRTTRYDIDMTKCIYCGFCQEACPVDAIVEGPNFEFATETHERLENTSANLETSDPLSFLTSTASDGGDKGQTGFRQRSKHQIDIEQPVQPTCAILAPEDTHQGHTGSLVSAERACLAGNKPQVQAIGPYTVGSRTLPTQINLSRPSRVPGRKHNIRWLPFHNANISSESERRLSPAMIRAVIVINDQGKPRLVKFYDYQPLEKQQEIIRNIYGVLCRRAENVSNFVQDSTFGLDTRLVYKTFATLYFIVIFDDSENELAILDLMQVFVETLDKCFSNVCELDIVFNFNKVHTILDEIILGGQVVEMSSSEVVKALDDMSRLEKNPNSTVRVPKSISSWPGR</sequence>
<keyword evidence="13" id="KW-0408">Iron</keyword>
<comment type="function">
    <text evidence="19">Core subunit of the mitochondrial membrane respiratory chain NADH dehydrogenase (Complex I) that is believed to belong to the minimal assembly required for catalysis. Complex I functions in the transfer of electrons from NADH to the respiratory chain. The immediate electron acceptor for the enzyme is believed to be ubiquinone. May donate electrons to ubiquinone.</text>
</comment>
<evidence type="ECO:0000256" key="10">
    <source>
        <dbReference type="ARBA" id="ARBA00022723"/>
    </source>
</evidence>
<evidence type="ECO:0000256" key="1">
    <source>
        <dbReference type="ARBA" id="ARBA00001966"/>
    </source>
</evidence>
<keyword evidence="8" id="KW-0150">Chloroplast</keyword>
<dbReference type="PROSITE" id="PS00198">
    <property type="entry name" value="4FE4S_FER_1"/>
    <property type="match status" value="2"/>
</dbReference>
<dbReference type="PROSITE" id="PS00989">
    <property type="entry name" value="CLAT_ADAPTOR_S"/>
    <property type="match status" value="1"/>
</dbReference>
<dbReference type="FunFam" id="3.30.70.3270:FF:000001">
    <property type="entry name" value="NADH-quinone oxidoreductase subunit I 1"/>
    <property type="match status" value="1"/>
</dbReference>
<dbReference type="NCBIfam" id="NF004539">
    <property type="entry name" value="PRK05888.1-5"/>
    <property type="match status" value="1"/>
</dbReference>
<dbReference type="GO" id="GO:0032981">
    <property type="term" value="P:mitochondrial respiratory chain complex I assembly"/>
    <property type="evidence" value="ECO:0007669"/>
    <property type="project" value="TreeGrafter"/>
</dbReference>
<keyword evidence="15" id="KW-0333">Golgi apparatus</keyword>
<keyword evidence="11" id="KW-0653">Protein transport</keyword>
<dbReference type="HAMAP" id="MF_01351">
    <property type="entry name" value="NDH1_NuoI"/>
    <property type="match status" value="1"/>
</dbReference>
<dbReference type="GO" id="GO:0046872">
    <property type="term" value="F:metal ion binding"/>
    <property type="evidence" value="ECO:0007669"/>
    <property type="project" value="UniProtKB-KW"/>
</dbReference>
<dbReference type="GO" id="GO:0030659">
    <property type="term" value="C:cytoplasmic vesicle membrane"/>
    <property type="evidence" value="ECO:0007669"/>
    <property type="project" value="UniProtKB-SubCell"/>
</dbReference>
<dbReference type="Pfam" id="PF12838">
    <property type="entry name" value="Fer4_7"/>
    <property type="match status" value="1"/>
</dbReference>
<dbReference type="GO" id="GO:0005794">
    <property type="term" value="C:Golgi apparatus"/>
    <property type="evidence" value="ECO:0007669"/>
    <property type="project" value="UniProtKB-SubCell"/>
</dbReference>
<evidence type="ECO:0000256" key="21">
    <source>
        <dbReference type="SAM" id="MobiDB-lite"/>
    </source>
</evidence>
<evidence type="ECO:0000256" key="4">
    <source>
        <dbReference type="ARBA" id="ARBA00006972"/>
    </source>
</evidence>
<dbReference type="GO" id="GO:0030123">
    <property type="term" value="C:AP-3 adaptor complex"/>
    <property type="evidence" value="ECO:0007669"/>
    <property type="project" value="InterPro"/>
</dbReference>
<dbReference type="GO" id="GO:0051539">
    <property type="term" value="F:4 iron, 4 sulfur cluster binding"/>
    <property type="evidence" value="ECO:0007669"/>
    <property type="project" value="UniProtKB-KW"/>
</dbReference>
<dbReference type="AlphaFoldDB" id="A0A5N6LYC8"/>
<gene>
    <name evidence="23" type="ORF">E3N88_34382</name>
</gene>
<dbReference type="GO" id="GO:0006120">
    <property type="term" value="P:mitochondrial electron transport, NADH to ubiquinone"/>
    <property type="evidence" value="ECO:0007669"/>
    <property type="project" value="TreeGrafter"/>
</dbReference>
<keyword evidence="16" id="KW-0793">Thylakoid</keyword>
<evidence type="ECO:0000256" key="19">
    <source>
        <dbReference type="ARBA" id="ARBA00057475"/>
    </source>
</evidence>
<evidence type="ECO:0000256" key="9">
    <source>
        <dbReference type="ARBA" id="ARBA00022640"/>
    </source>
</evidence>
<dbReference type="InterPro" id="IPR011012">
    <property type="entry name" value="Longin-like_dom_sf"/>
</dbReference>
<dbReference type="PANTHER" id="PTHR10849:SF20">
    <property type="entry name" value="NADH DEHYDROGENASE [UBIQUINONE] IRON-SULFUR PROTEIN 8, MITOCHONDRIAL"/>
    <property type="match status" value="1"/>
</dbReference>
<keyword evidence="14" id="KW-0411">Iron-sulfur</keyword>
<comment type="caution">
    <text evidence="23">The sequence shown here is derived from an EMBL/GenBank/DDBJ whole genome shotgun (WGS) entry which is preliminary data.</text>
</comment>
<dbReference type="GO" id="GO:0003954">
    <property type="term" value="F:NADH dehydrogenase activity"/>
    <property type="evidence" value="ECO:0007669"/>
    <property type="project" value="TreeGrafter"/>
</dbReference>
<evidence type="ECO:0000256" key="6">
    <source>
        <dbReference type="ARBA" id="ARBA00022448"/>
    </source>
</evidence>
<dbReference type="GO" id="GO:0006886">
    <property type="term" value="P:intracellular protein transport"/>
    <property type="evidence" value="ECO:0007669"/>
    <property type="project" value="InterPro"/>
</dbReference>
<keyword evidence="7" id="KW-0004">4Fe-4S</keyword>
<keyword evidence="12" id="KW-1278">Translocase</keyword>
<dbReference type="NCBIfam" id="TIGR01971">
    <property type="entry name" value="NuoI"/>
    <property type="match status" value="1"/>
</dbReference>
<evidence type="ECO:0000256" key="20">
    <source>
        <dbReference type="ARBA" id="ARBA00063072"/>
    </source>
</evidence>
<evidence type="ECO:0000256" key="16">
    <source>
        <dbReference type="ARBA" id="ARBA00023078"/>
    </source>
</evidence>
<accession>A0A5N6LYC8</accession>
<comment type="subcellular location">
    <subcellularLocation>
        <location evidence="2">Cytoplasmic vesicle membrane</location>
        <topology evidence="2">Peripheral membrane protein</topology>
        <orientation evidence="2">Cytoplasmic side</orientation>
    </subcellularLocation>
    <subcellularLocation>
        <location evidence="3">Golgi apparatus</location>
    </subcellularLocation>
</comment>
<dbReference type="Pfam" id="PF01217">
    <property type="entry name" value="Clat_adaptor_s"/>
    <property type="match status" value="1"/>
</dbReference>
<comment type="subunit">
    <text evidence="20">Complex I is composed of about 45 different subunits. This is a component of the iron-sulfur (IP) fragment of the enzyme.</text>
</comment>
<keyword evidence="24" id="KW-1185">Reference proteome</keyword>
<feature type="domain" description="4Fe-4S ferredoxin-type" evidence="22">
    <location>
        <begin position="158"/>
        <end position="187"/>
    </location>
</feature>
<dbReference type="Proteomes" id="UP000326396">
    <property type="component" value="Linkage Group LG7"/>
</dbReference>
<keyword evidence="10" id="KW-0479">Metal-binding</keyword>
<evidence type="ECO:0000256" key="8">
    <source>
        <dbReference type="ARBA" id="ARBA00022528"/>
    </source>
</evidence>
<dbReference type="InterPro" id="IPR017900">
    <property type="entry name" value="4Fe4S_Fe_S_CS"/>
</dbReference>
<dbReference type="SUPFAM" id="SSF54862">
    <property type="entry name" value="4Fe-4S ferredoxins"/>
    <property type="match status" value="1"/>
</dbReference>
<dbReference type="Gene3D" id="3.30.70.3270">
    <property type="match status" value="1"/>
</dbReference>
<evidence type="ECO:0000256" key="5">
    <source>
        <dbReference type="ARBA" id="ARBA00010277"/>
    </source>
</evidence>
<comment type="cofactor">
    <cofactor evidence="1">
        <name>[4Fe-4S] cluster</name>
        <dbReference type="ChEBI" id="CHEBI:49883"/>
    </cofactor>
</comment>
<keyword evidence="17" id="KW-0472">Membrane</keyword>
<evidence type="ECO:0000256" key="13">
    <source>
        <dbReference type="ARBA" id="ARBA00023004"/>
    </source>
</evidence>
<evidence type="ECO:0000256" key="18">
    <source>
        <dbReference type="ARBA" id="ARBA00023329"/>
    </source>
</evidence>
<keyword evidence="18" id="KW-0968">Cytoplasmic vesicle</keyword>
<feature type="domain" description="4Fe-4S ferredoxin-type" evidence="22">
    <location>
        <begin position="119"/>
        <end position="148"/>
    </location>
</feature>
<name>A0A5N6LYC8_9ASTR</name>
<evidence type="ECO:0000256" key="12">
    <source>
        <dbReference type="ARBA" id="ARBA00022967"/>
    </source>
</evidence>
<dbReference type="InterPro" id="IPR027155">
    <property type="entry name" value="APS3"/>
</dbReference>
<dbReference type="InterPro" id="IPR010226">
    <property type="entry name" value="NADH_quinone_OxRdtase_chainI"/>
</dbReference>
<dbReference type="OrthoDB" id="204405at2759"/>
<organism evidence="23 24">
    <name type="scientific">Mikania micrantha</name>
    <name type="common">bitter vine</name>
    <dbReference type="NCBI Taxonomy" id="192012"/>
    <lineage>
        <taxon>Eukaryota</taxon>
        <taxon>Viridiplantae</taxon>
        <taxon>Streptophyta</taxon>
        <taxon>Embryophyta</taxon>
        <taxon>Tracheophyta</taxon>
        <taxon>Spermatophyta</taxon>
        <taxon>Magnoliopsida</taxon>
        <taxon>eudicotyledons</taxon>
        <taxon>Gunneridae</taxon>
        <taxon>Pentapetalae</taxon>
        <taxon>asterids</taxon>
        <taxon>campanulids</taxon>
        <taxon>Asterales</taxon>
        <taxon>Asteraceae</taxon>
        <taxon>Asteroideae</taxon>
        <taxon>Heliantheae alliance</taxon>
        <taxon>Eupatorieae</taxon>
        <taxon>Mikania</taxon>
    </lineage>
</organism>
<evidence type="ECO:0000256" key="14">
    <source>
        <dbReference type="ARBA" id="ARBA00023014"/>
    </source>
</evidence>
<evidence type="ECO:0000313" key="23">
    <source>
        <dbReference type="EMBL" id="KAD3066502.1"/>
    </source>
</evidence>
<protein>
    <recommendedName>
        <fullName evidence="22">4Fe-4S ferredoxin-type domain-containing protein</fullName>
    </recommendedName>
</protein>
<dbReference type="FunFam" id="3.30.450.60:FF:000001">
    <property type="entry name" value="AP complex subunit sigma"/>
    <property type="match status" value="1"/>
</dbReference>
<comment type="similarity">
    <text evidence="4">Belongs to the adaptor complexes small subunit family.</text>
</comment>
<dbReference type="InterPro" id="IPR000804">
    <property type="entry name" value="Clathrin_sm-chain_CS"/>
</dbReference>
<dbReference type="PROSITE" id="PS51379">
    <property type="entry name" value="4FE4S_FER_2"/>
    <property type="match status" value="2"/>
</dbReference>